<sequence>MMAGKTLFYWISVFLFHFILYPVACAQHNTTTSSLPPPPPPTTTTTQASPSVRSTALQAKATPSVPTAIPSIFITLSFDISWKKFCPLSEKFRGKFSTHLIEQNKDKIIHIISAARICYLNVDRYCAGDYNGEEKAEVELYISKRGEFCVVDEDMTTRAYRILHDYVVNKKMSKIDAVFADKKAYLRKSTTRQEIQAIRPTEHELQVLRPTEDT</sequence>
<evidence type="ECO:0000256" key="1">
    <source>
        <dbReference type="SAM" id="MobiDB-lite"/>
    </source>
</evidence>
<proteinExistence type="predicted"/>
<keyword evidence="3" id="KW-1185">Reference proteome</keyword>
<evidence type="ECO:0000313" key="3">
    <source>
        <dbReference type="Proteomes" id="UP000515163"/>
    </source>
</evidence>
<reference evidence="4" key="1">
    <citation type="submission" date="2025-08" db="UniProtKB">
        <authorList>
            <consortium name="RefSeq"/>
        </authorList>
    </citation>
    <scope>IDENTIFICATION</scope>
    <source>
        <tissue evidence="4">Tentacle</tissue>
    </source>
</reference>
<dbReference type="AlphaFoldDB" id="A0A6P8HA85"/>
<dbReference type="InParanoid" id="A0A6P8HA85"/>
<evidence type="ECO:0000313" key="4">
    <source>
        <dbReference type="RefSeq" id="XP_031552496.1"/>
    </source>
</evidence>
<protein>
    <submittedName>
        <fullName evidence="4">Uncharacterized protein LOC116289685</fullName>
    </submittedName>
</protein>
<accession>A0A6P8HA85</accession>
<name>A0A6P8HA85_ACTTE</name>
<dbReference type="RefSeq" id="XP_031552496.1">
    <property type="nucleotide sequence ID" value="XM_031696636.1"/>
</dbReference>
<keyword evidence="2" id="KW-0732">Signal</keyword>
<organism evidence="3 4">
    <name type="scientific">Actinia tenebrosa</name>
    <name type="common">Australian red waratah sea anemone</name>
    <dbReference type="NCBI Taxonomy" id="6105"/>
    <lineage>
        <taxon>Eukaryota</taxon>
        <taxon>Metazoa</taxon>
        <taxon>Cnidaria</taxon>
        <taxon>Anthozoa</taxon>
        <taxon>Hexacorallia</taxon>
        <taxon>Actiniaria</taxon>
        <taxon>Actiniidae</taxon>
        <taxon>Actinia</taxon>
    </lineage>
</organism>
<dbReference type="Proteomes" id="UP000515163">
    <property type="component" value="Unplaced"/>
</dbReference>
<feature type="chain" id="PRO_5028035953" evidence="2">
    <location>
        <begin position="27"/>
        <end position="214"/>
    </location>
</feature>
<feature type="signal peptide" evidence="2">
    <location>
        <begin position="1"/>
        <end position="26"/>
    </location>
</feature>
<dbReference type="KEGG" id="aten:116289685"/>
<feature type="region of interest" description="Disordered" evidence="1">
    <location>
        <begin position="32"/>
        <end position="53"/>
    </location>
</feature>
<evidence type="ECO:0000256" key="2">
    <source>
        <dbReference type="SAM" id="SignalP"/>
    </source>
</evidence>
<dbReference type="GeneID" id="116289685"/>
<gene>
    <name evidence="4" type="primary">LOC116289685</name>
</gene>
<dbReference type="OrthoDB" id="5980047at2759"/>